<organism evidence="1 2">
    <name type="scientific">Maudiozyma barnettii</name>
    <dbReference type="NCBI Taxonomy" id="61262"/>
    <lineage>
        <taxon>Eukaryota</taxon>
        <taxon>Fungi</taxon>
        <taxon>Dikarya</taxon>
        <taxon>Ascomycota</taxon>
        <taxon>Saccharomycotina</taxon>
        <taxon>Saccharomycetes</taxon>
        <taxon>Saccharomycetales</taxon>
        <taxon>Saccharomycetaceae</taxon>
        <taxon>Maudiozyma</taxon>
    </lineage>
</organism>
<gene>
    <name evidence="1" type="ORF">KABA2_13S00154</name>
</gene>
<dbReference type="Gene3D" id="3.40.50.1820">
    <property type="entry name" value="alpha/beta hydrolase"/>
    <property type="match status" value="1"/>
</dbReference>
<dbReference type="PANTHER" id="PTHR42886">
    <property type="entry name" value="RE40534P-RELATED"/>
    <property type="match status" value="1"/>
</dbReference>
<evidence type="ECO:0000313" key="2">
    <source>
        <dbReference type="Proteomes" id="UP000644660"/>
    </source>
</evidence>
<protein>
    <recommendedName>
        <fullName evidence="3">Serine aminopeptidase S33 domain-containing protein</fullName>
    </recommendedName>
</protein>
<comment type="caution">
    <text evidence="1">The sequence shown here is derived from an EMBL/GenBank/DDBJ whole genome shotgun (WGS) entry which is preliminary data.</text>
</comment>
<dbReference type="InterPro" id="IPR029058">
    <property type="entry name" value="AB_hydrolase_fold"/>
</dbReference>
<dbReference type="AlphaFoldDB" id="A0A8H2ZMC9"/>
<dbReference type="RefSeq" id="XP_041408816.1">
    <property type="nucleotide sequence ID" value="XM_041552882.1"/>
</dbReference>
<reference evidence="1 2" key="1">
    <citation type="submission" date="2020-05" db="EMBL/GenBank/DDBJ databases">
        <authorList>
            <person name="Casaregola S."/>
            <person name="Devillers H."/>
            <person name="Grondin C."/>
        </authorList>
    </citation>
    <scope>NUCLEOTIDE SEQUENCE [LARGE SCALE GENOMIC DNA]</scope>
    <source>
        <strain evidence="1 2">CLIB 1767</strain>
    </source>
</reference>
<dbReference type="Proteomes" id="UP000644660">
    <property type="component" value="Unassembled WGS sequence"/>
</dbReference>
<sequence>MDYETVTPNYIKLEKNELFVNVLGGQDHFGDIAKLATIISLPVIGNDIEPHVLKVATLLHGHQSHKNAIYQPLLAQTLSNIGYCVIRFDFRGQGDSSPNEFKMEGRTIEQDVNDIHTICTFICKGPLLDLVNMKLREHMPSNDSNYESVCPKIMVAHSRGVLAMFEYLLACKEFQIPLIVNCCGRFDGSGLLTRYTKIKPTWRKEGGLNISTLRYGKYEECWVPTPEILSTAKVDTLKFNDINQSFKVLSVYGSKDLVVPVEDGEKYEKLFQERGLLLLIDGADHNFYGLPEDPNIHKLPLKRGKVNYSILFISKFMKYLEG</sequence>
<evidence type="ECO:0000313" key="1">
    <source>
        <dbReference type="EMBL" id="CAB4256972.1"/>
    </source>
</evidence>
<name>A0A8H2ZMC9_9SACH</name>
<dbReference type="OrthoDB" id="449382at2759"/>
<dbReference type="PANTHER" id="PTHR42886:SF53">
    <property type="entry name" value="ALPHA_BETA-HYDROLASES SUPERFAMILY PROTEIN"/>
    <property type="match status" value="1"/>
</dbReference>
<dbReference type="GeneID" id="64860080"/>
<proteinExistence type="predicted"/>
<evidence type="ECO:0008006" key="3">
    <source>
        <dbReference type="Google" id="ProtNLM"/>
    </source>
</evidence>
<accession>A0A8H2ZMC9</accession>
<keyword evidence="2" id="KW-1185">Reference proteome</keyword>
<dbReference type="EMBL" id="CAEFZW010000013">
    <property type="protein sequence ID" value="CAB4256972.1"/>
    <property type="molecule type" value="Genomic_DNA"/>
</dbReference>
<dbReference type="SUPFAM" id="SSF53474">
    <property type="entry name" value="alpha/beta-Hydrolases"/>
    <property type="match status" value="1"/>
</dbReference>